<evidence type="ECO:0000313" key="4">
    <source>
        <dbReference type="Proteomes" id="UP000659438"/>
    </source>
</evidence>
<keyword evidence="4" id="KW-1185">Reference proteome</keyword>
<evidence type="ECO:0000313" key="2">
    <source>
        <dbReference type="EMBL" id="MBC3395714.1"/>
    </source>
</evidence>
<evidence type="ECO:0000313" key="3">
    <source>
        <dbReference type="EMBL" id="MBV4554414.1"/>
    </source>
</evidence>
<comment type="caution">
    <text evidence="2">The sequence shown here is derived from an EMBL/GenBank/DDBJ whole genome shotgun (WGS) entry which is preliminary data.</text>
</comment>
<dbReference type="EMBL" id="JABWQX020000006">
    <property type="protein sequence ID" value="MBV4554414.1"/>
    <property type="molecule type" value="Genomic_DNA"/>
</dbReference>
<dbReference type="EMBL" id="JABWQX010000003">
    <property type="protein sequence ID" value="MBC3395714.1"/>
    <property type="molecule type" value="Genomic_DNA"/>
</dbReference>
<accession>A0A923JQI9</accession>
<feature type="coiled-coil region" evidence="1">
    <location>
        <begin position="41"/>
        <end position="68"/>
    </location>
</feature>
<sequence>MTYRLNEFQLQLPPSELLDASINILKFPELGTSLIVSRSLLAEGETLQSNLDDQLKRLEKQVQDLRCQPGATLRVGANQEVEAIELRSQFNKGNEKVFQFQLALVLPGTRKMLALSYVKAEKLGDAEAAHWATIKGSLIFDAPAG</sequence>
<dbReference type="InterPro" id="IPR014894">
    <property type="entry name" value="DcrB/EagT6"/>
</dbReference>
<proteinExistence type="predicted"/>
<gene>
    <name evidence="3" type="ORF">HU742_025010</name>
    <name evidence="2" type="ORF">HU742_10890</name>
</gene>
<dbReference type="Pfam" id="PF08786">
    <property type="entry name" value="DcrB"/>
    <property type="match status" value="1"/>
</dbReference>
<dbReference type="AlphaFoldDB" id="A0A923JQI9"/>
<dbReference type="SUPFAM" id="SSF55724">
    <property type="entry name" value="Mog1p/PsbP-like"/>
    <property type="match status" value="1"/>
</dbReference>
<dbReference type="Proteomes" id="UP000659438">
    <property type="component" value="Unassembled WGS sequence"/>
</dbReference>
<dbReference type="Gene3D" id="3.40.1000.10">
    <property type="entry name" value="Mog1/PsbP, alpha/beta/alpha sandwich"/>
    <property type="match status" value="1"/>
</dbReference>
<protein>
    <submittedName>
        <fullName evidence="3">DUF1795 domain-containing protein</fullName>
    </submittedName>
    <submittedName>
        <fullName evidence="2">DcrB-related protein</fullName>
    </submittedName>
</protein>
<organism evidence="2">
    <name type="scientific">Pseudomonas marvdashtae</name>
    <dbReference type="NCBI Taxonomy" id="2745500"/>
    <lineage>
        <taxon>Bacteria</taxon>
        <taxon>Pseudomonadati</taxon>
        <taxon>Pseudomonadota</taxon>
        <taxon>Gammaproteobacteria</taxon>
        <taxon>Pseudomonadales</taxon>
        <taxon>Pseudomonadaceae</taxon>
        <taxon>Pseudomonas</taxon>
    </lineage>
</organism>
<keyword evidence="1" id="KW-0175">Coiled coil</keyword>
<dbReference type="InterPro" id="IPR016123">
    <property type="entry name" value="Mog1/PsbP_a/b/a-sand"/>
</dbReference>
<evidence type="ECO:0000256" key="1">
    <source>
        <dbReference type="SAM" id="Coils"/>
    </source>
</evidence>
<dbReference type="RefSeq" id="WP_186633585.1">
    <property type="nucleotide sequence ID" value="NZ_JABWQX020000006.1"/>
</dbReference>
<reference evidence="2" key="2">
    <citation type="submission" date="2020-07" db="EMBL/GenBank/DDBJ databases">
        <authorList>
            <person name="Lood C."/>
            <person name="Girard L."/>
        </authorList>
    </citation>
    <scope>NUCLEOTIDE SEQUENCE</scope>
    <source>
        <strain evidence="2">SWRI102</strain>
    </source>
</reference>
<name>A0A923JQI9_9PSED</name>
<reference evidence="3" key="3">
    <citation type="submission" date="2021-06" db="EMBL/GenBank/DDBJ databases">
        <title>Updating the genus Pseudomonas: Description of 43 new species and partition of the Pseudomonas putida group.</title>
        <authorList>
            <person name="Girard L."/>
            <person name="Lood C."/>
            <person name="Vandamme P."/>
            <person name="Rokni-Zadeh H."/>
            <person name="Van Noort V."/>
            <person name="Hofte M."/>
            <person name="Lavigne R."/>
            <person name="De Mot R."/>
        </authorList>
    </citation>
    <scope>NUCLEOTIDE SEQUENCE</scope>
    <source>
        <strain evidence="3">SWRI102</strain>
    </source>
</reference>
<reference evidence="2 4" key="1">
    <citation type="journal article" date="2020" name="Microorganisms">
        <title>Reliable Identification of Environmental Pseudomonas Isolates Using the rpoD Gene.</title>
        <authorList>
            <consortium name="The Broad Institute Genome Sequencing Platform"/>
            <person name="Girard L."/>
            <person name="Lood C."/>
            <person name="Rokni-Zadeh H."/>
            <person name="van Noort V."/>
            <person name="Lavigne R."/>
            <person name="De Mot R."/>
        </authorList>
    </citation>
    <scope>NUCLEOTIDE SEQUENCE</scope>
    <source>
        <strain evidence="2 4">SWRI102</strain>
    </source>
</reference>